<reference evidence="3" key="1">
    <citation type="journal article" date="2019" name="Int. J. Syst. Evol. Microbiol.">
        <title>The Global Catalogue of Microorganisms (GCM) 10K type strain sequencing project: providing services to taxonomists for standard genome sequencing and annotation.</title>
        <authorList>
            <consortium name="The Broad Institute Genomics Platform"/>
            <consortium name="The Broad Institute Genome Sequencing Center for Infectious Disease"/>
            <person name="Wu L."/>
            <person name="Ma J."/>
        </authorList>
    </citation>
    <scope>NUCLEOTIDE SEQUENCE [LARGE SCALE GENOMIC DNA]</scope>
    <source>
        <strain evidence="3">CGMCC 4.7427</strain>
    </source>
</reference>
<comment type="caution">
    <text evidence="2">The sequence shown here is derived from an EMBL/GenBank/DDBJ whole genome shotgun (WGS) entry which is preliminary data.</text>
</comment>
<feature type="transmembrane region" description="Helical" evidence="1">
    <location>
        <begin position="61"/>
        <end position="80"/>
    </location>
</feature>
<feature type="transmembrane region" description="Helical" evidence="1">
    <location>
        <begin position="21"/>
        <end position="41"/>
    </location>
</feature>
<sequence>MMSLPEKLKWAYNTDTKWVQTIFRLLLGANLLFAGISHLTFNRLEFVAQVPNWVPLSTDLVVVLSGIVEIILGLSLLMLYKWKALVGWATAIFFVLIFPGNISQYMNEVDAFGLDSDRARLIRLFFQPVLIIWALWSTGAWKAFKNRNN</sequence>
<keyword evidence="1" id="KW-0812">Transmembrane</keyword>
<feature type="transmembrane region" description="Helical" evidence="1">
    <location>
        <begin position="85"/>
        <end position="105"/>
    </location>
</feature>
<feature type="transmembrane region" description="Helical" evidence="1">
    <location>
        <begin position="125"/>
        <end position="144"/>
    </location>
</feature>
<evidence type="ECO:0000313" key="2">
    <source>
        <dbReference type="EMBL" id="MFC4689907.1"/>
    </source>
</evidence>
<gene>
    <name evidence="2" type="ORF">ACFO5T_05650</name>
</gene>
<evidence type="ECO:0000313" key="3">
    <source>
        <dbReference type="Proteomes" id="UP001595878"/>
    </source>
</evidence>
<evidence type="ECO:0008006" key="4">
    <source>
        <dbReference type="Google" id="ProtNLM"/>
    </source>
</evidence>
<accession>A0ABV9L7L6</accession>
<name>A0ABV9L7L6_9FLAO</name>
<dbReference type="PANTHER" id="PTHR36974:SF1">
    <property type="entry name" value="DOXX FAMILY MEMBRANE PROTEIN"/>
    <property type="match status" value="1"/>
</dbReference>
<dbReference type="PANTHER" id="PTHR36974">
    <property type="entry name" value="MEMBRANE PROTEIN-RELATED"/>
    <property type="match status" value="1"/>
</dbReference>
<dbReference type="EMBL" id="JBHSHB010000008">
    <property type="protein sequence ID" value="MFC4689907.1"/>
    <property type="molecule type" value="Genomic_DNA"/>
</dbReference>
<proteinExistence type="predicted"/>
<organism evidence="2 3">
    <name type="scientific">Dokdonia genika</name>
    <dbReference type="NCBI Taxonomy" id="308113"/>
    <lineage>
        <taxon>Bacteria</taxon>
        <taxon>Pseudomonadati</taxon>
        <taxon>Bacteroidota</taxon>
        <taxon>Flavobacteriia</taxon>
        <taxon>Flavobacteriales</taxon>
        <taxon>Flavobacteriaceae</taxon>
        <taxon>Dokdonia</taxon>
    </lineage>
</organism>
<protein>
    <recommendedName>
        <fullName evidence="4">DoxX family membrane protein</fullName>
    </recommendedName>
</protein>
<evidence type="ECO:0000256" key="1">
    <source>
        <dbReference type="SAM" id="Phobius"/>
    </source>
</evidence>
<dbReference type="RefSeq" id="WP_380032706.1">
    <property type="nucleotide sequence ID" value="NZ_JBHSHB010000008.1"/>
</dbReference>
<dbReference type="Proteomes" id="UP001595878">
    <property type="component" value="Unassembled WGS sequence"/>
</dbReference>
<keyword evidence="3" id="KW-1185">Reference proteome</keyword>
<keyword evidence="1" id="KW-1133">Transmembrane helix</keyword>
<keyword evidence="1" id="KW-0472">Membrane</keyword>